<feature type="region of interest" description="Disordered" evidence="1">
    <location>
        <begin position="1"/>
        <end position="20"/>
    </location>
</feature>
<dbReference type="GO" id="GO:0031012">
    <property type="term" value="C:extracellular matrix"/>
    <property type="evidence" value="ECO:0007669"/>
    <property type="project" value="TreeGrafter"/>
</dbReference>
<feature type="compositionally biased region" description="Basic and acidic residues" evidence="1">
    <location>
        <begin position="7"/>
        <end position="17"/>
    </location>
</feature>
<accession>A0A6G1R4T7</accession>
<dbReference type="GO" id="GO:0061343">
    <property type="term" value="P:cell adhesion involved in heart morphogenesis"/>
    <property type="evidence" value="ECO:0007669"/>
    <property type="project" value="TreeGrafter"/>
</dbReference>
<sequence length="137" mass="15370">MPLIPDSHWKGDSDKHTQPRRFLQSTDGNFLTQVVKEPKRRRVLLDLVLTKKGGLVGDVKVGGSLGYNDASDDEMVEFRVLQGRSKAVSRITTLDLRRENFGLFKDKPGRIPQVRTIAHRIIQDSTISSKLKSSASL</sequence>
<dbReference type="EMBL" id="ICPP01000849">
    <property type="protein sequence ID" value="LAC33493.1"/>
    <property type="molecule type" value="Transcribed_RNA"/>
</dbReference>
<evidence type="ECO:0000256" key="1">
    <source>
        <dbReference type="SAM" id="MobiDB-lite"/>
    </source>
</evidence>
<reference evidence="2" key="1">
    <citation type="submission" date="2020-03" db="EMBL/GenBank/DDBJ databases">
        <title>Okinawa Rail whole genome shotgun sequence.</title>
        <authorList>
            <person name="Nakajima N."/>
            <person name="Onuma M."/>
            <person name="Endoh D."/>
        </authorList>
    </citation>
    <scope>NUCLEOTIDE SEQUENCE</scope>
</reference>
<dbReference type="PANTHER" id="PTHR33395">
    <property type="entry name" value="TRANSCRIPTASE, PUTATIVE-RELATED-RELATED"/>
    <property type="match status" value="1"/>
</dbReference>
<dbReference type="PANTHER" id="PTHR33395:SF22">
    <property type="entry name" value="REVERSE TRANSCRIPTASE DOMAIN-CONTAINING PROTEIN"/>
    <property type="match status" value="1"/>
</dbReference>
<organism evidence="2">
    <name type="scientific">Hypotaenidia okinawae</name>
    <dbReference type="NCBI Taxonomy" id="2861861"/>
    <lineage>
        <taxon>Eukaryota</taxon>
        <taxon>Metazoa</taxon>
        <taxon>Chordata</taxon>
        <taxon>Craniata</taxon>
        <taxon>Vertebrata</taxon>
        <taxon>Euteleostomi</taxon>
        <taxon>Archelosauria</taxon>
        <taxon>Archosauria</taxon>
        <taxon>Dinosauria</taxon>
        <taxon>Saurischia</taxon>
        <taxon>Theropoda</taxon>
        <taxon>Coelurosauria</taxon>
        <taxon>Aves</taxon>
        <taxon>Neognathae</taxon>
        <taxon>Neoaves</taxon>
        <taxon>Gruiformes</taxon>
        <taxon>Rallidae</taxon>
        <taxon>Hypotaenidia</taxon>
    </lineage>
</organism>
<name>A0A6G1R4T7_9GRUI</name>
<dbReference type="GO" id="GO:0007508">
    <property type="term" value="P:larval heart development"/>
    <property type="evidence" value="ECO:0007669"/>
    <property type="project" value="TreeGrafter"/>
</dbReference>
<evidence type="ECO:0000313" key="2">
    <source>
        <dbReference type="EMBL" id="LAC33493.1"/>
    </source>
</evidence>
<proteinExistence type="predicted"/>
<dbReference type="AlphaFoldDB" id="A0A6G1R4T7"/>
<protein>
    <submittedName>
        <fullName evidence="2">Uncharacterized protein</fullName>
    </submittedName>
</protein>
<reference evidence="2" key="2">
    <citation type="submission" date="2020-03" db="EMBL/GenBank/DDBJ databases">
        <authorList>
            <consortium name="Environmental Genome Science Research Promotion Project"/>
            <person name="Nakajima N."/>
            <person name="Onuma M."/>
            <person name="Endoh D."/>
        </authorList>
    </citation>
    <scope>NUCLEOTIDE SEQUENCE</scope>
</reference>